<dbReference type="EMBL" id="CAJNOE010000048">
    <property type="protein sequence ID" value="CAF0809994.1"/>
    <property type="molecule type" value="Genomic_DNA"/>
</dbReference>
<evidence type="ECO:0000256" key="6">
    <source>
        <dbReference type="ARBA" id="ARBA00038999"/>
    </source>
</evidence>
<evidence type="ECO:0000313" key="9">
    <source>
        <dbReference type="EMBL" id="CAF0809994.1"/>
    </source>
</evidence>
<dbReference type="Gene3D" id="1.10.510.10">
    <property type="entry name" value="Transferase(Phosphotransferase) domain 1"/>
    <property type="match status" value="1"/>
</dbReference>
<keyword evidence="3" id="KW-0418">Kinase</keyword>
<evidence type="ECO:0000256" key="1">
    <source>
        <dbReference type="ARBA" id="ARBA00022679"/>
    </source>
</evidence>
<dbReference type="AlphaFoldDB" id="A0A813TF45"/>
<comment type="caution">
    <text evidence="9">The sequence shown here is derived from an EMBL/GenBank/DDBJ whole genome shotgun (WGS) entry which is preliminary data.</text>
</comment>
<dbReference type="SUPFAM" id="SSF56112">
    <property type="entry name" value="Protein kinase-like (PK-like)"/>
    <property type="match status" value="1"/>
</dbReference>
<evidence type="ECO:0000256" key="5">
    <source>
        <dbReference type="ARBA" id="ARBA00038035"/>
    </source>
</evidence>
<feature type="binding site" evidence="7">
    <location>
        <position position="77"/>
    </location>
    <ligand>
        <name>ATP</name>
        <dbReference type="ChEBI" id="CHEBI:30616"/>
    </ligand>
</feature>
<keyword evidence="1" id="KW-0808">Transferase</keyword>
<dbReference type="PROSITE" id="PS00107">
    <property type="entry name" value="PROTEIN_KINASE_ATP"/>
    <property type="match status" value="1"/>
</dbReference>
<keyword evidence="4 7" id="KW-0067">ATP-binding</keyword>
<dbReference type="InterPro" id="IPR000719">
    <property type="entry name" value="Prot_kinase_dom"/>
</dbReference>
<comment type="similarity">
    <text evidence="5">Belongs to the protein kinase superfamily. STE Ser/Thr protein kinase family. MAP kinase kinase subfamily.</text>
</comment>
<evidence type="ECO:0000256" key="2">
    <source>
        <dbReference type="ARBA" id="ARBA00022741"/>
    </source>
</evidence>
<reference evidence="9" key="1">
    <citation type="submission" date="2021-02" db="EMBL/GenBank/DDBJ databases">
        <authorList>
            <person name="Nowell W R."/>
        </authorList>
    </citation>
    <scope>NUCLEOTIDE SEQUENCE</scope>
</reference>
<dbReference type="PROSITE" id="PS50011">
    <property type="entry name" value="PROTEIN_KINASE_DOM"/>
    <property type="match status" value="1"/>
</dbReference>
<keyword evidence="2 7" id="KW-0547">Nucleotide-binding</keyword>
<feature type="domain" description="Protein kinase" evidence="8">
    <location>
        <begin position="47"/>
        <end position="286"/>
    </location>
</feature>
<evidence type="ECO:0000256" key="3">
    <source>
        <dbReference type="ARBA" id="ARBA00022777"/>
    </source>
</evidence>
<dbReference type="GO" id="GO:0005524">
    <property type="term" value="F:ATP binding"/>
    <property type="evidence" value="ECO:0007669"/>
    <property type="project" value="UniProtKB-UniRule"/>
</dbReference>
<evidence type="ECO:0000256" key="4">
    <source>
        <dbReference type="ARBA" id="ARBA00022840"/>
    </source>
</evidence>
<dbReference type="InterPro" id="IPR011009">
    <property type="entry name" value="Kinase-like_dom_sf"/>
</dbReference>
<dbReference type="PANTHER" id="PTHR48013:SF11">
    <property type="entry name" value="LICORNE"/>
    <property type="match status" value="1"/>
</dbReference>
<evidence type="ECO:0000313" key="10">
    <source>
        <dbReference type="Proteomes" id="UP000663860"/>
    </source>
</evidence>
<accession>A0A813TF45</accession>
<protein>
    <recommendedName>
        <fullName evidence="6">mitogen-activated protein kinase kinase</fullName>
        <ecNumber evidence="6">2.7.12.2</ecNumber>
    </recommendedName>
</protein>
<dbReference type="EC" id="2.7.12.2" evidence="6"/>
<dbReference type="GO" id="GO:0051403">
    <property type="term" value="P:stress-activated MAPK cascade"/>
    <property type="evidence" value="ECO:0007669"/>
    <property type="project" value="TreeGrafter"/>
</dbReference>
<dbReference type="Proteomes" id="UP000663860">
    <property type="component" value="Unassembled WGS sequence"/>
</dbReference>
<dbReference type="Gene3D" id="3.30.200.20">
    <property type="entry name" value="Phosphorylase Kinase, domain 1"/>
    <property type="match status" value="1"/>
</dbReference>
<evidence type="ECO:0000256" key="7">
    <source>
        <dbReference type="PROSITE-ProRule" id="PRU10141"/>
    </source>
</evidence>
<gene>
    <name evidence="9" type="ORF">IZO911_LOCUS7407</name>
</gene>
<dbReference type="PANTHER" id="PTHR48013">
    <property type="entry name" value="DUAL SPECIFICITY MITOGEN-ACTIVATED PROTEIN KINASE KINASE 5-RELATED"/>
    <property type="match status" value="1"/>
</dbReference>
<dbReference type="InterPro" id="IPR017441">
    <property type="entry name" value="Protein_kinase_ATP_BS"/>
</dbReference>
<name>A0A813TF45_9BILA</name>
<dbReference type="Pfam" id="PF00069">
    <property type="entry name" value="Pkinase"/>
    <property type="match status" value="1"/>
</dbReference>
<organism evidence="9 10">
    <name type="scientific">Adineta steineri</name>
    <dbReference type="NCBI Taxonomy" id="433720"/>
    <lineage>
        <taxon>Eukaryota</taxon>
        <taxon>Metazoa</taxon>
        <taxon>Spiralia</taxon>
        <taxon>Gnathifera</taxon>
        <taxon>Rotifera</taxon>
        <taxon>Eurotatoria</taxon>
        <taxon>Bdelloidea</taxon>
        <taxon>Adinetida</taxon>
        <taxon>Adinetidae</taxon>
        <taxon>Adineta</taxon>
    </lineage>
</organism>
<dbReference type="GO" id="GO:0004708">
    <property type="term" value="F:MAP kinase kinase activity"/>
    <property type="evidence" value="ECO:0007669"/>
    <property type="project" value="UniProtKB-EC"/>
</dbReference>
<sequence>MPGLQLFNIEQRQEPVRVTEYISKIPENSTVFTYDQTIIPIDVSQLHKCANKIGSGSFGKVYSVNIKNPCEMRMAVKRIPFRPDKNSRLSTYFELSTMEMIGTGNTPYIVDYYCSMIDLNTSELCICLELMDTSVAKFYEAMHSLIKLPSKKLDRFVQCCAHNVTRGLYYLESKNIVHRNVKPTNILINKDGEIKLCDFSICGTLTDTQLDFDAVVGTAMYLPPKPEKCAIQGDMWALGISLIEIINGKHPFADYKSYGIAFKILEWEPTVPATVSSDTQALILQL</sequence>
<proteinExistence type="inferred from homology"/>
<evidence type="ECO:0000259" key="8">
    <source>
        <dbReference type="PROSITE" id="PS50011"/>
    </source>
</evidence>